<protein>
    <submittedName>
        <fullName evidence="3">Putative zinc-finger</fullName>
    </submittedName>
</protein>
<dbReference type="Proteomes" id="UP000199031">
    <property type="component" value="Unassembled WGS sequence"/>
</dbReference>
<reference evidence="3 4" key="1">
    <citation type="submission" date="2016-10" db="EMBL/GenBank/DDBJ databases">
        <authorList>
            <person name="de Groot N.N."/>
        </authorList>
    </citation>
    <scope>NUCLEOTIDE SEQUENCE [LARGE SCALE GENOMIC DNA]</scope>
    <source>
        <strain evidence="3 4">DSM 28286</strain>
    </source>
</reference>
<evidence type="ECO:0000256" key="1">
    <source>
        <dbReference type="SAM" id="Phobius"/>
    </source>
</evidence>
<feature type="transmembrane region" description="Helical" evidence="1">
    <location>
        <begin position="101"/>
        <end position="119"/>
    </location>
</feature>
<evidence type="ECO:0000313" key="4">
    <source>
        <dbReference type="Proteomes" id="UP000199031"/>
    </source>
</evidence>
<accession>A0A1I5UEB8</accession>
<dbReference type="InterPro" id="IPR016024">
    <property type="entry name" value="ARM-type_fold"/>
</dbReference>
<keyword evidence="3" id="KW-0862">Zinc</keyword>
<organism evidence="3 4">
    <name type="scientific">Parafilimonas terrae</name>
    <dbReference type="NCBI Taxonomy" id="1465490"/>
    <lineage>
        <taxon>Bacteria</taxon>
        <taxon>Pseudomonadati</taxon>
        <taxon>Bacteroidota</taxon>
        <taxon>Chitinophagia</taxon>
        <taxon>Chitinophagales</taxon>
        <taxon>Chitinophagaceae</taxon>
        <taxon>Parafilimonas</taxon>
    </lineage>
</organism>
<dbReference type="InterPro" id="IPR027383">
    <property type="entry name" value="Znf_put"/>
</dbReference>
<dbReference type="GO" id="GO:0008270">
    <property type="term" value="F:zinc ion binding"/>
    <property type="evidence" value="ECO:0007669"/>
    <property type="project" value="UniProtKB-KW"/>
</dbReference>
<keyword evidence="4" id="KW-1185">Reference proteome</keyword>
<keyword evidence="3" id="KW-0479">Metal-binding</keyword>
<dbReference type="RefSeq" id="WP_090656873.1">
    <property type="nucleotide sequence ID" value="NZ_FOXQ01000003.1"/>
</dbReference>
<dbReference type="AlphaFoldDB" id="A0A1I5UEB8"/>
<keyword evidence="3" id="KW-0863">Zinc-finger</keyword>
<gene>
    <name evidence="3" type="ORF">SAMN05444277_103224</name>
</gene>
<keyword evidence="1" id="KW-0812">Transmembrane</keyword>
<evidence type="ECO:0000259" key="2">
    <source>
        <dbReference type="Pfam" id="PF13490"/>
    </source>
</evidence>
<keyword evidence="1" id="KW-0472">Membrane</keyword>
<proteinExistence type="predicted"/>
<dbReference type="Gene3D" id="1.10.10.1320">
    <property type="entry name" value="Anti-sigma factor, zinc-finger domain"/>
    <property type="match status" value="1"/>
</dbReference>
<evidence type="ECO:0000313" key="3">
    <source>
        <dbReference type="EMBL" id="SFP93357.1"/>
    </source>
</evidence>
<sequence length="269" mass="29931">MQCYEAESLLIDYLDAQLHPNDKAPLERHLKECAQCRQALEEYRQIFAGIQNDKIKKPGPALREKFESMLQSELNIEATANIVNKHEEKSAAVKSINRYALLYRIAASIILIVSGFFIGTTITNNKPGNGQVAELKSEVKEMKETLTVKLLNEESASERIKAVSYADEITDPDNKIVTALITTLNEDNNVNVRLAALYALAKFSNNNKVSDALVASLGKQTEPLMQIALINILTEKKETKAKAPIQEILKDKNTLPPVKEIAEKGLKVL</sequence>
<dbReference type="STRING" id="1465490.SAMN05444277_103224"/>
<dbReference type="Pfam" id="PF13490">
    <property type="entry name" value="zf-HC2"/>
    <property type="match status" value="1"/>
</dbReference>
<keyword evidence="1" id="KW-1133">Transmembrane helix</keyword>
<dbReference type="EMBL" id="FOXQ01000003">
    <property type="protein sequence ID" value="SFP93357.1"/>
    <property type="molecule type" value="Genomic_DNA"/>
</dbReference>
<dbReference type="InterPro" id="IPR011989">
    <property type="entry name" value="ARM-like"/>
</dbReference>
<name>A0A1I5UEB8_9BACT</name>
<dbReference type="Gene3D" id="1.25.10.10">
    <property type="entry name" value="Leucine-rich Repeat Variant"/>
    <property type="match status" value="1"/>
</dbReference>
<dbReference type="InterPro" id="IPR041916">
    <property type="entry name" value="Anti_sigma_zinc_sf"/>
</dbReference>
<dbReference type="OrthoDB" id="662215at2"/>
<feature type="domain" description="Putative zinc-finger" evidence="2">
    <location>
        <begin position="3"/>
        <end position="37"/>
    </location>
</feature>
<dbReference type="SUPFAM" id="SSF48371">
    <property type="entry name" value="ARM repeat"/>
    <property type="match status" value="1"/>
</dbReference>